<dbReference type="SUPFAM" id="SSF49899">
    <property type="entry name" value="Concanavalin A-like lectins/glucanases"/>
    <property type="match status" value="2"/>
</dbReference>
<proteinExistence type="predicted"/>
<dbReference type="VEuPathDB" id="TrichDB:TVAG_219220"/>
<reference evidence="1" key="2">
    <citation type="journal article" date="2007" name="Science">
        <title>Draft genome sequence of the sexually transmitted pathogen Trichomonas vaginalis.</title>
        <authorList>
            <person name="Carlton J.M."/>
            <person name="Hirt R.P."/>
            <person name="Silva J.C."/>
            <person name="Delcher A.L."/>
            <person name="Schatz M."/>
            <person name="Zhao Q."/>
            <person name="Wortman J.R."/>
            <person name="Bidwell S.L."/>
            <person name="Alsmark U.C.M."/>
            <person name="Besteiro S."/>
            <person name="Sicheritz-Ponten T."/>
            <person name="Noel C.J."/>
            <person name="Dacks J.B."/>
            <person name="Foster P.G."/>
            <person name="Simillion C."/>
            <person name="Van de Peer Y."/>
            <person name="Miranda-Saavedra D."/>
            <person name="Barton G.J."/>
            <person name="Westrop G.D."/>
            <person name="Mueller S."/>
            <person name="Dessi D."/>
            <person name="Fiori P.L."/>
            <person name="Ren Q."/>
            <person name="Paulsen I."/>
            <person name="Zhang H."/>
            <person name="Bastida-Corcuera F.D."/>
            <person name="Simoes-Barbosa A."/>
            <person name="Brown M.T."/>
            <person name="Hayes R.D."/>
            <person name="Mukherjee M."/>
            <person name="Okumura C.Y."/>
            <person name="Schneider R."/>
            <person name="Smith A.J."/>
            <person name="Vanacova S."/>
            <person name="Villalvazo M."/>
            <person name="Haas B.J."/>
            <person name="Pertea M."/>
            <person name="Feldblyum T.V."/>
            <person name="Utterback T.R."/>
            <person name="Shu C.L."/>
            <person name="Osoegawa K."/>
            <person name="de Jong P.J."/>
            <person name="Hrdy I."/>
            <person name="Horvathova L."/>
            <person name="Zubacova Z."/>
            <person name="Dolezal P."/>
            <person name="Malik S.B."/>
            <person name="Logsdon J.M. Jr."/>
            <person name="Henze K."/>
            <person name="Gupta A."/>
            <person name="Wang C.C."/>
            <person name="Dunne R.L."/>
            <person name="Upcroft J.A."/>
            <person name="Upcroft P."/>
            <person name="White O."/>
            <person name="Salzberg S.L."/>
            <person name="Tang P."/>
            <person name="Chiu C.-H."/>
            <person name="Lee Y.-S."/>
            <person name="Embley T.M."/>
            <person name="Coombs G.H."/>
            <person name="Mottram J.C."/>
            <person name="Tachezy J."/>
            <person name="Fraser-Liggett C.M."/>
            <person name="Johnson P.J."/>
        </authorList>
    </citation>
    <scope>NUCLEOTIDE SEQUENCE [LARGE SCALE GENOMIC DNA]</scope>
    <source>
        <strain evidence="1">G3</strain>
    </source>
</reference>
<accession>A2FKQ4</accession>
<sequence length="415" mass="47949">MFAFFFHNVLSAMPVNYALSFNGSGVLSLGRFKELDNIEKFTFQFWLCPSQWESGTHIIEKGNSFRFMLGAENQLCFQFNQRIINITSANLSVNNWTHLTIMNGDGQIKFLVNNNLIYNESQVESLVADDEPLYVGLNYTGRIDELRIYKNTLSGDYDNFWQNTLTDLTHQWNDLLGYYKFDQFTCENIVDYTGKNHGTMSISGVSREVVTDNADFQYLLSISYINYRRFGWANLDEKKMQLTNHLLIISGKTDANGNAWIDFRENNANFTNAEYVKDYDGRNGLVHFKGQGAQMDCGVYPIEKGTFTFGAWLYIEEWIQDSVIVKKYLSDAKGIIVKLGDSTKKSFTLHINGNNFTVKNKLQEKKWTFFAFAINSTADSMLHQVMFIVEKWSIRSSLFIINRLFRNDGCSDNHW</sequence>
<dbReference type="EMBL" id="DS113853">
    <property type="protein sequence ID" value="EAX94516.1"/>
    <property type="molecule type" value="Genomic_DNA"/>
</dbReference>
<dbReference type="Gene3D" id="2.60.120.200">
    <property type="match status" value="1"/>
</dbReference>
<dbReference type="InParanoid" id="A2FKQ4"/>
<evidence type="ECO:0000313" key="2">
    <source>
        <dbReference type="Proteomes" id="UP000001542"/>
    </source>
</evidence>
<dbReference type="AlphaFoldDB" id="A2FKQ4"/>
<dbReference type="Proteomes" id="UP000001542">
    <property type="component" value="Unassembled WGS sequence"/>
</dbReference>
<dbReference type="SMR" id="A2FKQ4"/>
<evidence type="ECO:0008006" key="3">
    <source>
        <dbReference type="Google" id="ProtNLM"/>
    </source>
</evidence>
<evidence type="ECO:0000313" key="1">
    <source>
        <dbReference type="EMBL" id="EAX94516.1"/>
    </source>
</evidence>
<reference evidence="1" key="1">
    <citation type="submission" date="2006-10" db="EMBL/GenBank/DDBJ databases">
        <authorList>
            <person name="Amadeo P."/>
            <person name="Zhao Q."/>
            <person name="Wortman J."/>
            <person name="Fraser-Liggett C."/>
            <person name="Carlton J."/>
        </authorList>
    </citation>
    <scope>NUCLEOTIDE SEQUENCE</scope>
    <source>
        <strain evidence="1">G3</strain>
    </source>
</reference>
<organism evidence="1 2">
    <name type="scientific">Trichomonas vaginalis (strain ATCC PRA-98 / G3)</name>
    <dbReference type="NCBI Taxonomy" id="412133"/>
    <lineage>
        <taxon>Eukaryota</taxon>
        <taxon>Metamonada</taxon>
        <taxon>Parabasalia</taxon>
        <taxon>Trichomonadida</taxon>
        <taxon>Trichomonadidae</taxon>
        <taxon>Trichomonas</taxon>
    </lineage>
</organism>
<name>A2FKQ4_TRIV3</name>
<protein>
    <recommendedName>
        <fullName evidence="3">LamG-like jellyroll fold domain-containing protein</fullName>
    </recommendedName>
</protein>
<dbReference type="VEuPathDB" id="TrichDB:TVAGG3_0866930"/>
<dbReference type="InterPro" id="IPR013320">
    <property type="entry name" value="ConA-like_dom_sf"/>
</dbReference>
<dbReference type="KEGG" id="tva:4752251"/>
<dbReference type="Pfam" id="PF13385">
    <property type="entry name" value="Laminin_G_3"/>
    <property type="match status" value="1"/>
</dbReference>
<keyword evidence="2" id="KW-1185">Reference proteome</keyword>
<gene>
    <name evidence="1" type="ORF">TVAG_219220</name>
</gene>
<dbReference type="RefSeq" id="XP_001307446.1">
    <property type="nucleotide sequence ID" value="XM_001307445.1"/>
</dbReference>